<evidence type="ECO:0000259" key="1">
    <source>
        <dbReference type="Pfam" id="PF01261"/>
    </source>
</evidence>
<feature type="domain" description="Xylose isomerase-like TIM barrel" evidence="1">
    <location>
        <begin position="21"/>
        <end position="258"/>
    </location>
</feature>
<sequence>MTVFSLAHLTVLSLAPPEMIDVAARCGYRSVGLRLIAVTAESPGYPLMNDKAMMRQTKARLADTGLHVLDIELVKITPGIDVAALEPILTAGAELGARHVIVAPYDPDLSRLADRLAAIADLAARYGIMPVMEFFPWTNVSNLHKARAIVETAGRANAGILVDTLHFDRSDSSLAELDDMPSRLLPFFHFCDAPAEKPGTVEGLLHTARAERLPPGDGGIDLCAIAAHLPKHIPVALEVPMDALTRERGPEEVARRAIAGAKRLLGD</sequence>
<dbReference type="InterPro" id="IPR036237">
    <property type="entry name" value="Xyl_isomerase-like_sf"/>
</dbReference>
<dbReference type="RefSeq" id="WP_120288640.1">
    <property type="nucleotide sequence ID" value="NZ_CP050292.1"/>
</dbReference>
<dbReference type="Proteomes" id="UP000515291">
    <property type="component" value="Chromosome"/>
</dbReference>
<gene>
    <name evidence="2" type="ORF">HB776_30375</name>
</gene>
<reference evidence="3" key="1">
    <citation type="journal article" date="2020" name="Mol. Plant Microbe">
        <title>Rhizobial microsymbionts of the narrowly endemic Oxytropis species growing in Kamchatka are characterized by significant genetic diversity and possess a set of genes that are associated with T3SS and T6SS secretion systems and can affect the development of symbiosis.</title>
        <authorList>
            <person name="Safronova V."/>
            <person name="Guro P."/>
            <person name="Sazanova A."/>
            <person name="Kuznetsova I."/>
            <person name="Belimov A."/>
            <person name="Yakubov V."/>
            <person name="Chirak E."/>
            <person name="Afonin A."/>
            <person name="Gogolev Y."/>
            <person name="Andronov E."/>
            <person name="Tikhonovich I."/>
        </authorList>
    </citation>
    <scope>NUCLEOTIDE SEQUENCE [LARGE SCALE GENOMIC DNA]</scope>
    <source>
        <strain evidence="3">581</strain>
    </source>
</reference>
<dbReference type="PANTHER" id="PTHR12110:SF48">
    <property type="entry name" value="BLL3656 PROTEIN"/>
    <property type="match status" value="1"/>
</dbReference>
<evidence type="ECO:0000313" key="3">
    <source>
        <dbReference type="Proteomes" id="UP000515291"/>
    </source>
</evidence>
<dbReference type="SUPFAM" id="SSF51658">
    <property type="entry name" value="Xylose isomerase-like"/>
    <property type="match status" value="1"/>
</dbReference>
<keyword evidence="2" id="KW-0413">Isomerase</keyword>
<dbReference type="InterPro" id="IPR013022">
    <property type="entry name" value="Xyl_isomerase-like_TIM-brl"/>
</dbReference>
<dbReference type="Gene3D" id="3.20.20.150">
    <property type="entry name" value="Divalent-metal-dependent TIM barrel enzymes"/>
    <property type="match status" value="1"/>
</dbReference>
<protein>
    <submittedName>
        <fullName evidence="2">Sugar phosphate isomerase/epimerase</fullName>
    </submittedName>
</protein>
<dbReference type="Pfam" id="PF01261">
    <property type="entry name" value="AP_endonuc_2"/>
    <property type="match status" value="1"/>
</dbReference>
<name>A0A7G6U7R4_9BRAD</name>
<dbReference type="InterPro" id="IPR050312">
    <property type="entry name" value="IolE/XylAMocC-like"/>
</dbReference>
<dbReference type="GO" id="GO:0016853">
    <property type="term" value="F:isomerase activity"/>
    <property type="evidence" value="ECO:0007669"/>
    <property type="project" value="UniProtKB-KW"/>
</dbReference>
<accession>A0A7G6U7R4</accession>
<proteinExistence type="predicted"/>
<dbReference type="EMBL" id="CP050292">
    <property type="protein sequence ID" value="QND75046.1"/>
    <property type="molecule type" value="Genomic_DNA"/>
</dbReference>
<dbReference type="KEGG" id="trb:HB776_30375"/>
<dbReference type="PANTHER" id="PTHR12110">
    <property type="entry name" value="HYDROXYPYRUVATE ISOMERASE"/>
    <property type="match status" value="1"/>
</dbReference>
<dbReference type="AlphaFoldDB" id="A0A7G6U7R4"/>
<organism evidence="2 3">
    <name type="scientific">Tardiphaga robiniae</name>
    <dbReference type="NCBI Taxonomy" id="943830"/>
    <lineage>
        <taxon>Bacteria</taxon>
        <taxon>Pseudomonadati</taxon>
        <taxon>Pseudomonadota</taxon>
        <taxon>Alphaproteobacteria</taxon>
        <taxon>Hyphomicrobiales</taxon>
        <taxon>Nitrobacteraceae</taxon>
        <taxon>Tardiphaga</taxon>
    </lineage>
</organism>
<evidence type="ECO:0000313" key="2">
    <source>
        <dbReference type="EMBL" id="QND75046.1"/>
    </source>
</evidence>